<proteinExistence type="predicted"/>
<dbReference type="AlphaFoldDB" id="A0A1T4PMB6"/>
<sequence length="266" mass="30592">MNIDEILIKNSNWAWNKLREARKLGFQLGEESITDFLILNIKKLGGTKLIVESFTRHKESVNGADWEWWFTGPSGKWLGMRIQAKVLKLDSEKYEHLHHHNKNGKQVDLLVQDAIRGNMVPTYCMYTNWDPSKYDTPWKCKTHKTSVRHYGTALLSTSKVRQLQATKETRLSMIINSLRPMHCIFCCSGHGGTDLPSRALNYAKSTGLLDSMMDNAEPKNSDNFEVLLRDRPPFYVEQLLEGGLEDSFIDVNDQRLKTITVFIEAE</sequence>
<reference evidence="1 2" key="1">
    <citation type="submission" date="2017-01" db="EMBL/GenBank/DDBJ databases">
        <title>Genome Sequencing of a Marine Spirillum, Oceanospirillum multiglobuliferum ATCC 33336, from Japan.</title>
        <authorList>
            <person name="Carney J.G."/>
            <person name="Trachtenberg A.M."/>
            <person name="Rheaume B.A."/>
            <person name="Linnane J.D."/>
            <person name="Pitts N.L."/>
            <person name="Mykles D.L."/>
            <person name="Maclea K.S."/>
        </authorList>
    </citation>
    <scope>NUCLEOTIDE SEQUENCE [LARGE SCALE GENOMIC DNA]</scope>
    <source>
        <strain evidence="1 2">ATCC 33336</strain>
    </source>
</reference>
<dbReference type="Proteomes" id="UP000191418">
    <property type="component" value="Unassembled WGS sequence"/>
</dbReference>
<dbReference type="EMBL" id="MTSM01000044">
    <property type="protein sequence ID" value="OPX54101.1"/>
    <property type="molecule type" value="Genomic_DNA"/>
</dbReference>
<comment type="caution">
    <text evidence="1">The sequence shown here is derived from an EMBL/GenBank/DDBJ whole genome shotgun (WGS) entry which is preliminary data.</text>
</comment>
<accession>A0A1T4PMB6</accession>
<gene>
    <name evidence="1" type="ORF">BTE48_16020</name>
</gene>
<protein>
    <submittedName>
        <fullName evidence="1">Uncharacterized protein</fullName>
    </submittedName>
</protein>
<organism evidence="1 2">
    <name type="scientific">Oceanospirillum multiglobuliferum</name>
    <dbReference type="NCBI Taxonomy" id="64969"/>
    <lineage>
        <taxon>Bacteria</taxon>
        <taxon>Pseudomonadati</taxon>
        <taxon>Pseudomonadota</taxon>
        <taxon>Gammaproteobacteria</taxon>
        <taxon>Oceanospirillales</taxon>
        <taxon>Oceanospirillaceae</taxon>
        <taxon>Oceanospirillum</taxon>
    </lineage>
</organism>
<name>A0A1T4PMB6_9GAMM</name>
<dbReference type="OrthoDB" id="581010at2"/>
<evidence type="ECO:0000313" key="2">
    <source>
        <dbReference type="Proteomes" id="UP000191418"/>
    </source>
</evidence>
<dbReference type="Pfam" id="PF20320">
    <property type="entry name" value="DUF6615"/>
    <property type="match status" value="1"/>
</dbReference>
<dbReference type="RefSeq" id="WP_078745141.1">
    <property type="nucleotide sequence ID" value="NZ_FUXG01000009.1"/>
</dbReference>
<dbReference type="InterPro" id="IPR046723">
    <property type="entry name" value="DUF6615"/>
</dbReference>
<evidence type="ECO:0000313" key="1">
    <source>
        <dbReference type="EMBL" id="OPX54101.1"/>
    </source>
</evidence>
<keyword evidence="2" id="KW-1185">Reference proteome</keyword>